<proteinExistence type="inferred from homology"/>
<comment type="similarity">
    <text evidence="12">Belongs to the cytochrome b561 family.</text>
</comment>
<dbReference type="GeneID" id="95420473"/>
<dbReference type="RefSeq" id="WP_013578020.1">
    <property type="nucleotide sequence ID" value="NC_015062.1"/>
</dbReference>
<feature type="transmembrane region" description="Helical" evidence="13">
    <location>
        <begin position="145"/>
        <end position="162"/>
    </location>
</feature>
<reference evidence="15 17" key="2">
    <citation type="journal article" date="2012" name="J. Bacteriol.">
        <title>Complete Genome Sequence of Rahnella sp. Strain Y9602, a Gammaproteobacterium Isolate from Metal- and Radionuclide-Contaminated Soil.</title>
        <authorList>
            <person name="Martinez R.J."/>
            <person name="Bruce D."/>
            <person name="Detter C."/>
            <person name="Goodwin L.A."/>
            <person name="Han J."/>
            <person name="Han C.S."/>
            <person name="Held B."/>
            <person name="Land M.L."/>
            <person name="Mikhailova N."/>
            <person name="Nolan M."/>
            <person name="Pennacchio L."/>
            <person name="Pitluck S."/>
            <person name="Tapia R."/>
            <person name="Woyke T."/>
            <person name="Sobecky P.A."/>
        </authorList>
    </citation>
    <scope>NUCLEOTIDE SEQUENCE [LARGE SCALE GENOMIC DNA]</scope>
    <source>
        <strain evidence="15 17">Y9602</strain>
        <plasmid evidence="15 17">pRAHAQ01</plasmid>
    </source>
</reference>
<keyword evidence="10" id="KW-0408">Iron</keyword>
<sequence>MRTRYSFVQIMLHWLVFVLVVLTYATMDIKGWFAKGTPARELLALTHYSLGFCVLFLMCMRLFVRAMYVTPPVKPALPRWQHYLSGSAHVLIYLMFLSLPVLGILSRYYGGHDWTMFNILMPKSVFPDLPLQKQFKTLHEWLANAGYYLIGLHALAALWHHYRRRDNTLIRMLPSRK</sequence>
<dbReference type="Pfam" id="PF01292">
    <property type="entry name" value="Ni_hydr_CYTB"/>
    <property type="match status" value="1"/>
</dbReference>
<evidence type="ECO:0000256" key="11">
    <source>
        <dbReference type="ARBA" id="ARBA00023136"/>
    </source>
</evidence>
<reference evidence="17" key="1">
    <citation type="submission" date="2011-01" db="EMBL/GenBank/DDBJ databases">
        <title>Complete sequence of plasmid1 of Rahnella sp. Y9602.</title>
        <authorList>
            <consortium name="US DOE Joint Genome Institute"/>
            <person name="Lucas S."/>
            <person name="Copeland A."/>
            <person name="Lapidus A."/>
            <person name="Cheng J.-F."/>
            <person name="Goodwin L."/>
            <person name="Pitluck S."/>
            <person name="Lu M."/>
            <person name="Detter J.C."/>
            <person name="Han C."/>
            <person name="Tapia R."/>
            <person name="Land M."/>
            <person name="Hauser L."/>
            <person name="Kyrpides N."/>
            <person name="Ivanova N."/>
            <person name="Ovchinnikova G."/>
            <person name="Pagani I."/>
            <person name="Sobecky P.A."/>
            <person name="Martinez R.J."/>
            <person name="Woyke T."/>
        </authorList>
    </citation>
    <scope>NUCLEOTIDE SEQUENCE [LARGE SCALE GENOMIC DNA]</scope>
    <source>
        <strain evidence="17">Y9602</strain>
        <plasmid evidence="17">pRAHAQ01</plasmid>
    </source>
</reference>
<dbReference type="AlphaFoldDB" id="A0A0H3FGW7"/>
<comment type="subcellular location">
    <subcellularLocation>
        <location evidence="2">Cell membrane</location>
        <topology evidence="2">Multi-pass membrane protein</topology>
    </subcellularLocation>
</comment>
<dbReference type="eggNOG" id="COG3038">
    <property type="taxonomic scope" value="Bacteria"/>
</dbReference>
<evidence type="ECO:0000256" key="13">
    <source>
        <dbReference type="SAM" id="Phobius"/>
    </source>
</evidence>
<comment type="cofactor">
    <cofactor evidence="1">
        <name>heme b</name>
        <dbReference type="ChEBI" id="CHEBI:60344"/>
    </cofactor>
</comment>
<dbReference type="InterPro" id="IPR052168">
    <property type="entry name" value="Cytochrome_b561_oxidase"/>
</dbReference>
<dbReference type="InterPro" id="IPR011577">
    <property type="entry name" value="Cyt_b561_bac/Ni-Hgenase"/>
</dbReference>
<feature type="transmembrane region" description="Helical" evidence="13">
    <location>
        <begin position="90"/>
        <end position="110"/>
    </location>
</feature>
<evidence type="ECO:0000256" key="5">
    <source>
        <dbReference type="ARBA" id="ARBA00022617"/>
    </source>
</evidence>
<evidence type="ECO:0000313" key="17">
    <source>
        <dbReference type="Proteomes" id="UP000007257"/>
    </source>
</evidence>
<dbReference type="Proteomes" id="UP001598201">
    <property type="component" value="Unassembled WGS sequence"/>
</dbReference>
<dbReference type="PANTHER" id="PTHR30529">
    <property type="entry name" value="CYTOCHROME B561"/>
    <property type="match status" value="1"/>
</dbReference>
<dbReference type="GO" id="GO:0022904">
    <property type="term" value="P:respiratory electron transport chain"/>
    <property type="evidence" value="ECO:0007669"/>
    <property type="project" value="InterPro"/>
</dbReference>
<dbReference type="KEGG" id="rah:Rahaq_4759"/>
<dbReference type="EMBL" id="JBHUCJ010000126">
    <property type="protein sequence ID" value="MFD3226982.1"/>
    <property type="molecule type" value="Genomic_DNA"/>
</dbReference>
<dbReference type="HOGENOM" id="CLU_095321_3_0_6"/>
<dbReference type="InterPro" id="IPR016174">
    <property type="entry name" value="Di-haem_cyt_TM"/>
</dbReference>
<dbReference type="GO" id="GO:0046872">
    <property type="term" value="F:metal ion binding"/>
    <property type="evidence" value="ECO:0007669"/>
    <property type="project" value="UniProtKB-KW"/>
</dbReference>
<dbReference type="PANTHER" id="PTHR30529:SF3">
    <property type="entry name" value="CYTOCHROME B561 HOMOLOG 1"/>
    <property type="match status" value="1"/>
</dbReference>
<dbReference type="GO" id="GO:0005886">
    <property type="term" value="C:plasma membrane"/>
    <property type="evidence" value="ECO:0007669"/>
    <property type="project" value="UniProtKB-SubCell"/>
</dbReference>
<name>A0A0H3FGW7_RAHSY</name>
<dbReference type="OrthoDB" id="8589936at2"/>
<evidence type="ECO:0000313" key="18">
    <source>
        <dbReference type="Proteomes" id="UP001598201"/>
    </source>
</evidence>
<evidence type="ECO:0000256" key="4">
    <source>
        <dbReference type="ARBA" id="ARBA00022475"/>
    </source>
</evidence>
<evidence type="ECO:0000256" key="12">
    <source>
        <dbReference type="ARBA" id="ARBA00037975"/>
    </source>
</evidence>
<keyword evidence="9 13" id="KW-1133">Transmembrane helix</keyword>
<protein>
    <submittedName>
        <fullName evidence="15 16">Cytochrome b</fullName>
    </submittedName>
</protein>
<dbReference type="GO" id="GO:0020037">
    <property type="term" value="F:heme binding"/>
    <property type="evidence" value="ECO:0007669"/>
    <property type="project" value="TreeGrafter"/>
</dbReference>
<evidence type="ECO:0000256" key="1">
    <source>
        <dbReference type="ARBA" id="ARBA00001970"/>
    </source>
</evidence>
<keyword evidence="8" id="KW-0249">Electron transport</keyword>
<accession>A0A0H3FGW7</accession>
<geneLocation type="plasmid" evidence="15 17">
    <name>pRAHAQ01</name>
</geneLocation>
<keyword evidence="5" id="KW-0349">Heme</keyword>
<evidence type="ECO:0000256" key="8">
    <source>
        <dbReference type="ARBA" id="ARBA00022982"/>
    </source>
</evidence>
<evidence type="ECO:0000256" key="10">
    <source>
        <dbReference type="ARBA" id="ARBA00023004"/>
    </source>
</evidence>
<dbReference type="SUPFAM" id="SSF81342">
    <property type="entry name" value="Transmembrane di-heme cytochromes"/>
    <property type="match status" value="1"/>
</dbReference>
<evidence type="ECO:0000256" key="3">
    <source>
        <dbReference type="ARBA" id="ARBA00022448"/>
    </source>
</evidence>
<keyword evidence="18" id="KW-1185">Reference proteome</keyword>
<evidence type="ECO:0000256" key="6">
    <source>
        <dbReference type="ARBA" id="ARBA00022692"/>
    </source>
</evidence>
<reference evidence="16 18" key="3">
    <citation type="submission" date="2024-09" db="EMBL/GenBank/DDBJ databases">
        <title>Genomes of Rahnella.</title>
        <authorList>
            <person name="Mnguni F.C."/>
            <person name="Shin G.Y."/>
            <person name="Coutinho T."/>
        </authorList>
    </citation>
    <scope>NUCLEOTIDE SEQUENCE [LARGE SCALE GENOMIC DNA]</scope>
    <source>
        <strain evidence="16 18">20WA0057</strain>
    </source>
</reference>
<organism evidence="15 17">
    <name type="scientific">Rahnella sp. (strain Y9602)</name>
    <dbReference type="NCBI Taxonomy" id="2703885"/>
    <lineage>
        <taxon>Bacteria</taxon>
        <taxon>Pseudomonadati</taxon>
        <taxon>Pseudomonadota</taxon>
        <taxon>Gammaproteobacteria</taxon>
        <taxon>Enterobacterales</taxon>
        <taxon>Yersiniaceae</taxon>
        <taxon>Rahnella</taxon>
    </lineage>
</organism>
<keyword evidence="4" id="KW-1003">Cell membrane</keyword>
<feature type="transmembrane region" description="Helical" evidence="13">
    <location>
        <begin position="47"/>
        <end position="69"/>
    </location>
</feature>
<keyword evidence="7" id="KW-0479">Metal-binding</keyword>
<evidence type="ECO:0000259" key="14">
    <source>
        <dbReference type="Pfam" id="PF01292"/>
    </source>
</evidence>
<dbReference type="Proteomes" id="UP000007257">
    <property type="component" value="Plasmid pRAHAQ01"/>
</dbReference>
<evidence type="ECO:0000313" key="15">
    <source>
        <dbReference type="EMBL" id="ADW76339.1"/>
    </source>
</evidence>
<dbReference type="EMBL" id="CP002506">
    <property type="protein sequence ID" value="ADW76339.1"/>
    <property type="molecule type" value="Genomic_DNA"/>
</dbReference>
<evidence type="ECO:0000313" key="16">
    <source>
        <dbReference type="EMBL" id="MFD3226982.1"/>
    </source>
</evidence>
<evidence type="ECO:0000256" key="9">
    <source>
        <dbReference type="ARBA" id="ARBA00022989"/>
    </source>
</evidence>
<evidence type="ECO:0000256" key="7">
    <source>
        <dbReference type="ARBA" id="ARBA00022723"/>
    </source>
</evidence>
<keyword evidence="3" id="KW-0813">Transport</keyword>
<feature type="transmembrane region" description="Helical" evidence="13">
    <location>
        <begin position="7"/>
        <end position="27"/>
    </location>
</feature>
<gene>
    <name evidence="15" type="ordered locus">Rahaq_4759</name>
    <name evidence="16" type="ORF">ACFPK4_25925</name>
</gene>
<feature type="domain" description="Cytochrome b561 bacterial/Ni-hydrogenase" evidence="14">
    <location>
        <begin position="4"/>
        <end position="174"/>
    </location>
</feature>
<keyword evidence="15" id="KW-0614">Plasmid</keyword>
<keyword evidence="11 13" id="KW-0472">Membrane</keyword>
<evidence type="ECO:0000256" key="2">
    <source>
        <dbReference type="ARBA" id="ARBA00004651"/>
    </source>
</evidence>
<keyword evidence="6 13" id="KW-0812">Transmembrane</keyword>
<dbReference type="GO" id="GO:0009055">
    <property type="term" value="F:electron transfer activity"/>
    <property type="evidence" value="ECO:0007669"/>
    <property type="project" value="InterPro"/>
</dbReference>